<evidence type="ECO:0000256" key="8">
    <source>
        <dbReference type="ARBA" id="ARBA00022723"/>
    </source>
</evidence>
<dbReference type="Gene3D" id="3.30.465.10">
    <property type="match status" value="1"/>
</dbReference>
<dbReference type="Proteomes" id="UP001153709">
    <property type="component" value="Chromosome 6"/>
</dbReference>
<dbReference type="Gene3D" id="3.90.1170.50">
    <property type="entry name" value="Aldehyde oxidase/xanthine dehydrogenase, a/b hammerhead"/>
    <property type="match status" value="1"/>
</dbReference>
<comment type="cofactor">
    <cofactor evidence="17">
        <name>[2Fe-2S] cluster</name>
        <dbReference type="ChEBI" id="CHEBI:190135"/>
    </cofactor>
    <text evidence="17">Binds 2 [2Fe-2S] clusters.</text>
</comment>
<dbReference type="GO" id="GO:0005506">
    <property type="term" value="F:iron ion binding"/>
    <property type="evidence" value="ECO:0007669"/>
    <property type="project" value="InterPro"/>
</dbReference>
<dbReference type="FunFam" id="3.30.365.10:FF:000001">
    <property type="entry name" value="Xanthine dehydrogenase oxidase"/>
    <property type="match status" value="1"/>
</dbReference>
<feature type="binding site" evidence="17">
    <location>
        <position position="724"/>
    </location>
    <ligand>
        <name>Mo-molybdopterin</name>
        <dbReference type="ChEBI" id="CHEBI:71302"/>
    </ligand>
    <ligandPart>
        <name>Mo</name>
        <dbReference type="ChEBI" id="CHEBI:28685"/>
    </ligandPart>
</feature>
<dbReference type="Pfam" id="PF00111">
    <property type="entry name" value="Fer2"/>
    <property type="match status" value="1"/>
</dbReference>
<dbReference type="SUPFAM" id="SSF54292">
    <property type="entry name" value="2Fe-2S ferredoxin-like"/>
    <property type="match status" value="1"/>
</dbReference>
<dbReference type="InterPro" id="IPR005107">
    <property type="entry name" value="CO_DH_flav_C"/>
</dbReference>
<dbReference type="InterPro" id="IPR036856">
    <property type="entry name" value="Ald_Oxase/Xan_DH_a/b_sf"/>
</dbReference>
<dbReference type="InterPro" id="IPR001041">
    <property type="entry name" value="2Fe-2S_ferredoxin-type"/>
</dbReference>
<evidence type="ECO:0000256" key="17">
    <source>
        <dbReference type="PIRSR" id="PIRSR000127-3"/>
    </source>
</evidence>
<feature type="binding site" evidence="17">
    <location>
        <position position="51"/>
    </location>
    <ligand>
        <name>[2Fe-2S] cluster</name>
        <dbReference type="ChEBI" id="CHEBI:190135"/>
        <label>1</label>
    </ligand>
</feature>
<evidence type="ECO:0000256" key="14">
    <source>
        <dbReference type="ARBA" id="ARBA00034078"/>
    </source>
</evidence>
<feature type="binding site" evidence="17">
    <location>
        <position position="54"/>
    </location>
    <ligand>
        <name>[2Fe-2S] cluster</name>
        <dbReference type="ChEBI" id="CHEBI:190135"/>
        <label>1</label>
    </ligand>
</feature>
<feature type="domain" description="2Fe-2S ferredoxin-type" evidence="18">
    <location>
        <begin position="5"/>
        <end position="92"/>
    </location>
</feature>
<evidence type="ECO:0000256" key="12">
    <source>
        <dbReference type="ARBA" id="ARBA00023014"/>
    </source>
</evidence>
<feature type="active site" description="Proton acceptor" evidence="15">
    <location>
        <position position="1191"/>
    </location>
</feature>
<feature type="domain" description="FAD-binding PCMH-type" evidence="19">
    <location>
        <begin position="197"/>
        <end position="378"/>
    </location>
</feature>
<evidence type="ECO:0000259" key="18">
    <source>
        <dbReference type="PROSITE" id="PS51085"/>
    </source>
</evidence>
<dbReference type="InterPro" id="IPR002346">
    <property type="entry name" value="Mopterin_DH_FAD-bd"/>
</dbReference>
<feature type="binding site" evidence="17">
    <location>
        <position position="46"/>
    </location>
    <ligand>
        <name>[2Fe-2S] cluster</name>
        <dbReference type="ChEBI" id="CHEBI:190135"/>
        <label>1</label>
    </ligand>
</feature>
<organism evidence="20 21">
    <name type="scientific">Diabrotica balteata</name>
    <name type="common">Banded cucumber beetle</name>
    <dbReference type="NCBI Taxonomy" id="107213"/>
    <lineage>
        <taxon>Eukaryota</taxon>
        <taxon>Metazoa</taxon>
        <taxon>Ecdysozoa</taxon>
        <taxon>Arthropoda</taxon>
        <taxon>Hexapoda</taxon>
        <taxon>Insecta</taxon>
        <taxon>Pterygota</taxon>
        <taxon>Neoptera</taxon>
        <taxon>Endopterygota</taxon>
        <taxon>Coleoptera</taxon>
        <taxon>Polyphaga</taxon>
        <taxon>Cucujiformia</taxon>
        <taxon>Chrysomeloidea</taxon>
        <taxon>Chrysomelidae</taxon>
        <taxon>Galerucinae</taxon>
        <taxon>Diabroticina</taxon>
        <taxon>Diabroticites</taxon>
        <taxon>Diabrotica</taxon>
    </lineage>
</organism>
<dbReference type="GO" id="GO:0005777">
    <property type="term" value="C:peroxisome"/>
    <property type="evidence" value="ECO:0007669"/>
    <property type="project" value="UniProtKB-SubCell"/>
</dbReference>
<dbReference type="Gene3D" id="3.30.365.10">
    <property type="entry name" value="Aldehyde oxidase/xanthine dehydrogenase, molybdopterin binding domain"/>
    <property type="match status" value="4"/>
</dbReference>
<evidence type="ECO:0000256" key="7">
    <source>
        <dbReference type="ARBA" id="ARBA00022714"/>
    </source>
</evidence>
<dbReference type="SUPFAM" id="SSF55447">
    <property type="entry name" value="CO dehydrogenase flavoprotein C-terminal domain-like"/>
    <property type="match status" value="1"/>
</dbReference>
<dbReference type="InterPro" id="IPR002888">
    <property type="entry name" value="2Fe-2S-bd"/>
</dbReference>
<dbReference type="SMART" id="SM01092">
    <property type="entry name" value="CO_deh_flav_C"/>
    <property type="match status" value="1"/>
</dbReference>
<dbReference type="SUPFAM" id="SSF47741">
    <property type="entry name" value="CO dehydrogenase ISP C-domain like"/>
    <property type="match status" value="1"/>
</dbReference>
<feature type="binding site" evidence="17">
    <location>
        <position position="114"/>
    </location>
    <ligand>
        <name>[2Fe-2S] cluster</name>
        <dbReference type="ChEBI" id="CHEBI:190135"/>
        <label>2</label>
    </ligand>
</feature>
<feature type="binding site" evidence="17">
    <location>
        <position position="755"/>
    </location>
    <ligand>
        <name>Mo-molybdopterin</name>
        <dbReference type="ChEBI" id="CHEBI:71302"/>
    </ligand>
    <ligandPart>
        <name>Mo</name>
        <dbReference type="ChEBI" id="CHEBI:28685"/>
    </ligandPart>
</feature>
<feature type="binding site" evidence="16">
    <location>
        <position position="325"/>
    </location>
    <ligand>
        <name>FAD</name>
        <dbReference type="ChEBI" id="CHEBI:57692"/>
    </ligand>
</feature>
<evidence type="ECO:0000256" key="5">
    <source>
        <dbReference type="ARBA" id="ARBA00022505"/>
    </source>
</evidence>
<comment type="cofactor">
    <cofactor evidence="17">
        <name>Mo-molybdopterin</name>
        <dbReference type="ChEBI" id="CHEBI:71302"/>
    </cofactor>
    <text evidence="17">Binds 1 Mo-molybdopterin (Mo-MPT) cofactor per subunit.</text>
</comment>
<keyword evidence="6" id="KW-0285">Flavoprotein</keyword>
<dbReference type="Pfam" id="PF20256">
    <property type="entry name" value="MoCoBD_2"/>
    <property type="match status" value="1"/>
</dbReference>
<feature type="binding site" evidence="17">
    <location>
        <position position="867"/>
    </location>
    <ligand>
        <name>Mo-molybdopterin</name>
        <dbReference type="ChEBI" id="CHEBI:71302"/>
    </ligand>
    <ligandPart>
        <name>Mo</name>
        <dbReference type="ChEBI" id="CHEBI:28685"/>
    </ligandPart>
</feature>
<dbReference type="PROSITE" id="PS51387">
    <property type="entry name" value="FAD_PCMH"/>
    <property type="match status" value="1"/>
</dbReference>
<dbReference type="FunFam" id="3.30.390.50:FF:000003">
    <property type="entry name" value="Aldehyde oxidase1"/>
    <property type="match status" value="1"/>
</dbReference>
<protein>
    <submittedName>
        <fullName evidence="20">Uncharacterized protein</fullName>
    </submittedName>
</protein>
<dbReference type="Pfam" id="PF01315">
    <property type="entry name" value="Ald_Xan_dh_C"/>
    <property type="match status" value="1"/>
</dbReference>
<evidence type="ECO:0000259" key="19">
    <source>
        <dbReference type="PROSITE" id="PS51387"/>
    </source>
</evidence>
<comment type="cofactor">
    <cofactor evidence="14">
        <name>[2Fe-2S] cluster</name>
        <dbReference type="ChEBI" id="CHEBI:190135"/>
    </cofactor>
</comment>
<dbReference type="GO" id="GO:0051537">
    <property type="term" value="F:2 iron, 2 sulfur cluster binding"/>
    <property type="evidence" value="ECO:0007669"/>
    <property type="project" value="UniProtKB-KW"/>
</dbReference>
<dbReference type="Gene3D" id="1.10.150.120">
    <property type="entry name" value="[2Fe-2S]-binding domain"/>
    <property type="match status" value="1"/>
</dbReference>
<dbReference type="InterPro" id="IPR006058">
    <property type="entry name" value="2Fe2S_fd_BS"/>
</dbReference>
<dbReference type="InterPro" id="IPR000674">
    <property type="entry name" value="Ald_Oxase/Xan_DH_a/b"/>
</dbReference>
<evidence type="ECO:0000256" key="2">
    <source>
        <dbReference type="ARBA" id="ARBA00004275"/>
    </source>
</evidence>
<keyword evidence="13" id="KW-0576">Peroxisome</keyword>
<dbReference type="PROSITE" id="PS51085">
    <property type="entry name" value="2FE2S_FER_2"/>
    <property type="match status" value="1"/>
</dbReference>
<dbReference type="OrthoDB" id="8300278at2759"/>
<dbReference type="Gene3D" id="3.30.390.50">
    <property type="entry name" value="CO dehydrogenase flavoprotein, C-terminal domain"/>
    <property type="match status" value="1"/>
</dbReference>
<keyword evidence="8 17" id="KW-0479">Metal-binding</keyword>
<dbReference type="InterPro" id="IPR036010">
    <property type="entry name" value="2Fe-2S_ferredoxin-like_sf"/>
</dbReference>
<dbReference type="InterPro" id="IPR008274">
    <property type="entry name" value="AldOxase/xan_DH_MoCoBD1"/>
</dbReference>
<accession>A0A9N9T740</accession>
<name>A0A9N9T740_DIABA</name>
<feature type="binding site" evidence="17">
    <location>
        <position position="74"/>
    </location>
    <ligand>
        <name>[2Fe-2S] cluster</name>
        <dbReference type="ChEBI" id="CHEBI:190135"/>
        <label>1</label>
    </ligand>
</feature>
<feature type="binding site" evidence="16">
    <location>
        <position position="386"/>
    </location>
    <ligand>
        <name>FAD</name>
        <dbReference type="ChEBI" id="CHEBI:57692"/>
    </ligand>
</feature>
<dbReference type="CDD" id="cd00207">
    <property type="entry name" value="fer2"/>
    <property type="match status" value="1"/>
</dbReference>
<keyword evidence="11 17" id="KW-0408">Iron</keyword>
<feature type="binding site" evidence="17">
    <location>
        <position position="1018"/>
    </location>
    <ligand>
        <name>Mo-molybdopterin</name>
        <dbReference type="ChEBI" id="CHEBI:71302"/>
    </ligand>
    <ligandPart>
        <name>Mo</name>
        <dbReference type="ChEBI" id="CHEBI:28685"/>
    </ligandPart>
</feature>
<dbReference type="InterPro" id="IPR016166">
    <property type="entry name" value="FAD-bd_PCMH"/>
</dbReference>
<dbReference type="GO" id="GO:0016491">
    <property type="term" value="F:oxidoreductase activity"/>
    <property type="evidence" value="ECO:0007669"/>
    <property type="project" value="UniProtKB-KW"/>
</dbReference>
<keyword evidence="7 17" id="KW-0001">2Fe-2S</keyword>
<keyword evidence="5 17" id="KW-0500">Molybdenum</keyword>
<dbReference type="PIRSF" id="PIRSF000127">
    <property type="entry name" value="Xanthine_DH"/>
    <property type="match status" value="1"/>
</dbReference>
<dbReference type="SMART" id="SM01008">
    <property type="entry name" value="Ald_Xan_dh_C"/>
    <property type="match status" value="1"/>
</dbReference>
<feature type="binding site" evidence="17">
    <location>
        <position position="148"/>
    </location>
    <ligand>
        <name>[2Fe-2S] cluster</name>
        <dbReference type="ChEBI" id="CHEBI:190135"/>
        <label>2</label>
    </ligand>
</feature>
<dbReference type="Pfam" id="PF00941">
    <property type="entry name" value="FAD_binding_5"/>
    <property type="match status" value="1"/>
</dbReference>
<keyword evidence="9 16" id="KW-0274">FAD</keyword>
<dbReference type="InterPro" id="IPR046867">
    <property type="entry name" value="AldOxase/xan_DH_MoCoBD2"/>
</dbReference>
<sequence length="1248" mass="137619">MEQTETITLTVNEKQYTLNTNDVKPGDSLNSYLRDELHLKGTKRMCFEGGCGTCTVAVEETVDGKSNVYSVMSCLMPLLSCDGKKIHTVEGIGNPIKGYHKIQKTLAENYGTQCGFCTPGMIMNMYALHESGVKTEREIEDSFGGNICRCTGYRPILKAFKELIDKEPIADIEDLKICPSTGKTCANGCKSKQTKVLELGDSKWVQVNSLQDLLSTLKSITTTNYMLVSGNTAKGIFRSIGNADFYIDIQNVPEISGYCITDKSLTLGGNVNLTQWMHICHENSQKTNYSFLNTIEKHLALVATVQIRNVGSIAGNLMIKYKYNDFQSDVFILLETFKASIITVDVHGKETSTTAQEFLKLDMTKRVIKSIVLHSVSDTLKFGSYKIMRRAQNAHALVNAAFLVELNSENIVQSATIVYGCINKDFIHASSTEALLKGKSLFNNETLQQVFDSLNKELVCDYTPPDPSPEFRKNLAISLFYKFILKISPEGIVGEKYKSGGTLLDRPISTGTQEYGTIQDEWPLTQPIPKLESLVQCSGEAEYIMDKPLRPNEVFCSFVTAQAPPGSTIVKIDASKALALPGVVAFYDINDIPGSNIFTPTDVNVFSVEEELFCSGKVTYYNQPIGIIVTETSGLTFTAVPLVSVTYEAPTSKPYLDVRDVVNDNVESRIELQDTQKRLRKGDDVKKVVKGDIYLGPQYHFHMEVHCCKVVPTEDGIDIFPTSQWIDGNQIGAAVVLNLPTNKVNVKVKRLGGAFGGKMFRNALVSSATALAAYKLKRPATMIMSFQQNMNIIGKRYPTYVTYEVGVNDTGVVQYLDSKVYSDFGLGGNEPLGDMLMDGLRNCYDVSTWQFSAYKVTTDSAPYCYARAPGTLEGVATTEIIFDEIAYAVNQDPMDVRLANITIPQIPKYLEDLKSWTDVEKRKTAVAKFNKENRWKKQGISIVPIEWYLEVAATYSVVVSIFHADGGVAISHAGIEMGQGINTKAAQVCAYKFGIPLDKVSIKPTYSFINPNATSTGGSLTSEAVCYSIIKACDKLLERMQPIKDGLEDKSWEKVVAASFAANIQLNATGFYGSEDPMIQKYPVYGICCTTVEVDLLTGNHEMLQVDIIEDLGESMSPLVDIGQIEGAFVMGIGYFTTEELIFDKDGQLLTNRTWTYKPPGAKDIPQKFNVKFAENSPNPVGVLKSKAVAEPPMCLTVSVLLALRNALSSARQDSDASKALLVPVDGPLTVEKVFLNALNDYKQYVLN</sequence>
<dbReference type="SUPFAM" id="SSF56003">
    <property type="entry name" value="Molybdenum cofactor-binding domain"/>
    <property type="match status" value="1"/>
</dbReference>
<dbReference type="FunFam" id="3.30.365.10:FF:000008">
    <property type="entry name" value="Aldehyde oxidase1"/>
    <property type="match status" value="1"/>
</dbReference>
<comment type="subunit">
    <text evidence="4">Homodimer.</text>
</comment>
<evidence type="ECO:0000256" key="11">
    <source>
        <dbReference type="ARBA" id="ARBA00023004"/>
    </source>
</evidence>
<dbReference type="InterPro" id="IPR036318">
    <property type="entry name" value="FAD-bd_PCMH-like_sf"/>
</dbReference>
<dbReference type="InterPro" id="IPR012675">
    <property type="entry name" value="Beta-grasp_dom_sf"/>
</dbReference>
<keyword evidence="10" id="KW-0560">Oxidoreductase</keyword>
<dbReference type="Gene3D" id="3.10.20.30">
    <property type="match status" value="1"/>
</dbReference>
<dbReference type="SUPFAM" id="SSF56176">
    <property type="entry name" value="FAD-binding/transporter-associated domain-like"/>
    <property type="match status" value="1"/>
</dbReference>
<dbReference type="Pfam" id="PF02738">
    <property type="entry name" value="MoCoBD_1"/>
    <property type="match status" value="1"/>
</dbReference>
<proteinExistence type="inferred from homology"/>
<comment type="cofactor">
    <cofactor evidence="1 16">
        <name>FAD</name>
        <dbReference type="ChEBI" id="CHEBI:57692"/>
    </cofactor>
</comment>
<evidence type="ECO:0000256" key="4">
    <source>
        <dbReference type="ARBA" id="ARBA00011738"/>
    </source>
</evidence>
<keyword evidence="12 17" id="KW-0411">Iron-sulfur</keyword>
<evidence type="ECO:0000256" key="9">
    <source>
        <dbReference type="ARBA" id="ARBA00022827"/>
    </source>
</evidence>
<dbReference type="InterPro" id="IPR016208">
    <property type="entry name" value="Ald_Oxase/xanthine_DH-like"/>
</dbReference>
<dbReference type="PROSITE" id="PS00197">
    <property type="entry name" value="2FE2S_FER_1"/>
    <property type="match status" value="1"/>
</dbReference>
<evidence type="ECO:0000256" key="15">
    <source>
        <dbReference type="PIRSR" id="PIRSR000127-1"/>
    </source>
</evidence>
<dbReference type="PANTHER" id="PTHR11908:SF132">
    <property type="entry name" value="ALDEHYDE OXIDASE 1-RELATED"/>
    <property type="match status" value="1"/>
</dbReference>
<evidence type="ECO:0000256" key="10">
    <source>
        <dbReference type="ARBA" id="ARBA00023002"/>
    </source>
</evidence>
<evidence type="ECO:0000256" key="13">
    <source>
        <dbReference type="ARBA" id="ARBA00023140"/>
    </source>
</evidence>
<dbReference type="InterPro" id="IPR037165">
    <property type="entry name" value="AldOxase/xan_DH_Mopterin-bd_sf"/>
</dbReference>
<evidence type="ECO:0000256" key="3">
    <source>
        <dbReference type="ARBA" id="ARBA00006849"/>
    </source>
</evidence>
<evidence type="ECO:0000256" key="6">
    <source>
        <dbReference type="ARBA" id="ARBA00022630"/>
    </source>
</evidence>
<evidence type="ECO:0000313" key="20">
    <source>
        <dbReference type="EMBL" id="CAG9836994.1"/>
    </source>
</evidence>
<dbReference type="Pfam" id="PF01799">
    <property type="entry name" value="Fer2_2"/>
    <property type="match status" value="1"/>
</dbReference>
<gene>
    <name evidence="20" type="ORF">DIABBA_LOCUS10021</name>
</gene>
<dbReference type="InterPro" id="IPR036884">
    <property type="entry name" value="2Fe-2S-bd_dom_sf"/>
</dbReference>
<evidence type="ECO:0000313" key="21">
    <source>
        <dbReference type="Proteomes" id="UP001153709"/>
    </source>
</evidence>
<dbReference type="Pfam" id="PF03450">
    <property type="entry name" value="CO_deh_flav_C"/>
    <property type="match status" value="1"/>
</dbReference>
<feature type="binding site" evidence="17">
    <location>
        <position position="117"/>
    </location>
    <ligand>
        <name>[2Fe-2S] cluster</name>
        <dbReference type="ChEBI" id="CHEBI:190135"/>
        <label>2</label>
    </ligand>
</feature>
<comment type="subcellular location">
    <subcellularLocation>
        <location evidence="2">Peroxisome</location>
    </subcellularLocation>
</comment>
<dbReference type="SUPFAM" id="SSF54665">
    <property type="entry name" value="CO dehydrogenase molybdoprotein N-domain-like"/>
    <property type="match status" value="1"/>
</dbReference>
<evidence type="ECO:0000256" key="16">
    <source>
        <dbReference type="PIRSR" id="PIRSR000127-2"/>
    </source>
</evidence>
<keyword evidence="21" id="KW-1185">Reference proteome</keyword>
<feature type="binding site" evidence="16">
    <location>
        <begin position="312"/>
        <end position="316"/>
    </location>
    <ligand>
        <name>FAD</name>
        <dbReference type="ChEBI" id="CHEBI:57692"/>
    </ligand>
</feature>
<reference evidence="20" key="1">
    <citation type="submission" date="2022-01" db="EMBL/GenBank/DDBJ databases">
        <authorList>
            <person name="King R."/>
        </authorList>
    </citation>
    <scope>NUCLEOTIDE SEQUENCE</scope>
</reference>
<evidence type="ECO:0000256" key="1">
    <source>
        <dbReference type="ARBA" id="ARBA00001974"/>
    </source>
</evidence>
<dbReference type="EMBL" id="OU898281">
    <property type="protein sequence ID" value="CAG9836994.1"/>
    <property type="molecule type" value="Genomic_DNA"/>
</dbReference>
<dbReference type="InterPro" id="IPR036683">
    <property type="entry name" value="CO_DH_flav_C_dom_sf"/>
</dbReference>
<dbReference type="AlphaFoldDB" id="A0A9N9T740"/>
<comment type="similarity">
    <text evidence="3">Belongs to the xanthine dehydrogenase family.</text>
</comment>
<dbReference type="GO" id="GO:0071949">
    <property type="term" value="F:FAD binding"/>
    <property type="evidence" value="ECO:0007669"/>
    <property type="project" value="InterPro"/>
</dbReference>
<feature type="binding site" evidence="17">
    <location>
        <position position="150"/>
    </location>
    <ligand>
        <name>[2Fe-2S] cluster</name>
        <dbReference type="ChEBI" id="CHEBI:190135"/>
        <label>2</label>
    </ligand>
</feature>
<dbReference type="InterPro" id="IPR016169">
    <property type="entry name" value="FAD-bd_PCMH_sub2"/>
</dbReference>
<dbReference type="PANTHER" id="PTHR11908">
    <property type="entry name" value="XANTHINE DEHYDROGENASE"/>
    <property type="match status" value="1"/>
</dbReference>